<dbReference type="Pfam" id="PF05833">
    <property type="entry name" value="NFACT_N"/>
    <property type="match status" value="1"/>
</dbReference>
<dbReference type="PANTHER" id="PTHR15239">
    <property type="entry name" value="NUCLEAR EXPORT MEDIATOR FACTOR NEMF"/>
    <property type="match status" value="1"/>
</dbReference>
<feature type="domain" description="NFACT RNA-binding" evidence="1">
    <location>
        <begin position="348"/>
        <end position="456"/>
    </location>
</feature>
<evidence type="ECO:0000259" key="1">
    <source>
        <dbReference type="Pfam" id="PF05670"/>
    </source>
</evidence>
<reference evidence="2" key="1">
    <citation type="journal article" date="2019" name="Philos. Trans. R. Soc. Lond., B, Biol. Sci.">
        <title>Targeted metagenomic recovery of four divergent viruses reveals shared and distinctive characteristics of giant viruses of marine eukaryotes.</title>
        <authorList>
            <person name="Needham D.M."/>
            <person name="Poirier C."/>
            <person name="Hehenberger E."/>
            <person name="Jimenez V."/>
            <person name="Swalwell J.E."/>
            <person name="Santoro A.E."/>
            <person name="Worden A.Z."/>
        </authorList>
    </citation>
    <scope>NUCLEOTIDE SEQUENCE</scope>
    <source>
        <strain evidence="2">OPacV-662</strain>
    </source>
</reference>
<organism evidence="2">
    <name type="scientific">Megaviridae environmental sample</name>
    <dbReference type="NCBI Taxonomy" id="1737588"/>
    <lineage>
        <taxon>Viruses</taxon>
        <taxon>Varidnaviria</taxon>
        <taxon>Bamfordvirae</taxon>
        <taxon>Nucleocytoviricota</taxon>
        <taxon>Megaviricetes</taxon>
        <taxon>Imitervirales</taxon>
        <taxon>Mimiviridae</taxon>
        <taxon>environmental samples</taxon>
    </lineage>
</organism>
<dbReference type="PANTHER" id="PTHR15239:SF6">
    <property type="entry name" value="RIBOSOME QUALITY CONTROL COMPLEX SUBUNIT NEMF"/>
    <property type="match status" value="1"/>
</dbReference>
<dbReference type="Gene3D" id="2.30.310.10">
    <property type="entry name" value="ibrinogen binding protein from staphylococcus aureus domain"/>
    <property type="match status" value="1"/>
</dbReference>
<dbReference type="EMBL" id="MN448274">
    <property type="protein sequence ID" value="QFG73965.1"/>
    <property type="molecule type" value="Genomic_DNA"/>
</dbReference>
<name>A0A5J6VID6_9VIRU</name>
<proteinExistence type="predicted"/>
<dbReference type="GO" id="GO:1990112">
    <property type="term" value="C:RQC complex"/>
    <property type="evidence" value="ECO:0007669"/>
    <property type="project" value="TreeGrafter"/>
</dbReference>
<dbReference type="GO" id="GO:0000049">
    <property type="term" value="F:tRNA binding"/>
    <property type="evidence" value="ECO:0007669"/>
    <property type="project" value="TreeGrafter"/>
</dbReference>
<protein>
    <recommendedName>
        <fullName evidence="1">NFACT RNA-binding domain-containing protein</fullName>
    </recommendedName>
</protein>
<sequence>MARLPLYDLEQLLKYDFKPLINQRLQMVYEIPQTRHYIIKFQCKTSIYMNNQMFICKNLPQQRQRIPSSFCSKLRKHLKSLRLLSVKTLNHDRTVDFVWGYDEPRFHLIVEMYARGNMILCDNTYRIMALQRVYNTDATSVGNIYTGQPQTPAHLLIQDYCIHNTNMLLFDLLNNENSPIHSWGEIAIKEYIDRNNITQSILRNGDAPPLDLPYNACVCDGRAYSYTSKYHVNFKSFSTFSEALESLQQIPTKETSNKTVKLTKQETILTHTQTRINKMETQIDRWKQQIDIMPYNKHLEKQLLWDKIKIFQTKLDKTRARLPELAKIKHTKITSKPKRQLDTHWWHKYHYFYTTGNRLVIGGKNAKQSEYLCKHHMDPMDLWFHSEAAGSGSFILKHGQDCSESELEQVAQGVICHSNAWKENIAWRAYWVFPTQVSKTPESGEYLCKGAFIVRGKRNYTSVAQLEMGYYWRQDTHELILAPYSVARYHENVKITPGKGKPKKLIECIKSKLNVVTPDHLVKAKSHM</sequence>
<dbReference type="InterPro" id="IPR008532">
    <property type="entry name" value="NFACT_RNA-bd"/>
</dbReference>
<dbReference type="Pfam" id="PF05670">
    <property type="entry name" value="NFACT-R_1"/>
    <property type="match status" value="1"/>
</dbReference>
<dbReference type="GO" id="GO:1990116">
    <property type="term" value="P:ribosome-associated ubiquitin-dependent protein catabolic process"/>
    <property type="evidence" value="ECO:0007669"/>
    <property type="project" value="TreeGrafter"/>
</dbReference>
<dbReference type="GO" id="GO:0043023">
    <property type="term" value="F:ribosomal large subunit binding"/>
    <property type="evidence" value="ECO:0007669"/>
    <property type="project" value="TreeGrafter"/>
</dbReference>
<accession>A0A5J6VID6</accession>
<evidence type="ECO:0000313" key="2">
    <source>
        <dbReference type="EMBL" id="QFG73965.1"/>
    </source>
</evidence>
<dbReference type="InterPro" id="IPR051608">
    <property type="entry name" value="RQC_Subunit_NEMF"/>
</dbReference>